<evidence type="ECO:0000313" key="10">
    <source>
        <dbReference type="Proteomes" id="UP000504629"/>
    </source>
</evidence>
<keyword evidence="3 9" id="KW-0812">Transmembrane</keyword>
<evidence type="ECO:0000256" key="2">
    <source>
        <dbReference type="ARBA" id="ARBA00022606"/>
    </source>
</evidence>
<accession>A0A6J2JSF2</accession>
<reference evidence="11" key="1">
    <citation type="submission" date="2025-08" db="UniProtKB">
        <authorList>
            <consortium name="RefSeq"/>
        </authorList>
    </citation>
    <scope>IDENTIFICATION</scope>
    <source>
        <tissue evidence="11">Silk gland</tissue>
    </source>
</reference>
<dbReference type="InterPro" id="IPR004117">
    <property type="entry name" value="7tm6_olfct_rcpt"/>
</dbReference>
<organism evidence="10 11">
    <name type="scientific">Bombyx mandarina</name>
    <name type="common">Wild silk moth</name>
    <name type="synonym">Wild silkworm</name>
    <dbReference type="NCBI Taxonomy" id="7092"/>
    <lineage>
        <taxon>Eukaryota</taxon>
        <taxon>Metazoa</taxon>
        <taxon>Ecdysozoa</taxon>
        <taxon>Arthropoda</taxon>
        <taxon>Hexapoda</taxon>
        <taxon>Insecta</taxon>
        <taxon>Pterygota</taxon>
        <taxon>Neoptera</taxon>
        <taxon>Endopterygota</taxon>
        <taxon>Lepidoptera</taxon>
        <taxon>Glossata</taxon>
        <taxon>Ditrysia</taxon>
        <taxon>Bombycoidea</taxon>
        <taxon>Bombycidae</taxon>
        <taxon>Bombycinae</taxon>
        <taxon>Bombyx</taxon>
    </lineage>
</organism>
<dbReference type="KEGG" id="bman:114243772"/>
<keyword evidence="4 9" id="KW-0552">Olfaction</keyword>
<comment type="caution">
    <text evidence="9">Lacks conserved residue(s) required for the propagation of feature annotation.</text>
</comment>
<keyword evidence="6 9" id="KW-0472">Membrane</keyword>
<comment type="similarity">
    <text evidence="9">Belongs to the insect chemoreceptor superfamily. Heteromeric odorant receptor channel (TC 1.A.69) family.</text>
</comment>
<evidence type="ECO:0000256" key="9">
    <source>
        <dbReference type="RuleBase" id="RU351113"/>
    </source>
</evidence>
<name>A0A6J2JSF2_BOMMA</name>
<evidence type="ECO:0000256" key="3">
    <source>
        <dbReference type="ARBA" id="ARBA00022692"/>
    </source>
</evidence>
<evidence type="ECO:0000256" key="1">
    <source>
        <dbReference type="ARBA" id="ARBA00004141"/>
    </source>
</evidence>
<dbReference type="GO" id="GO:0005549">
    <property type="term" value="F:odorant binding"/>
    <property type="evidence" value="ECO:0007669"/>
    <property type="project" value="InterPro"/>
</dbReference>
<comment type="subcellular location">
    <subcellularLocation>
        <location evidence="9">Cell membrane</location>
        <topology evidence="9">Multi-pass membrane protein</topology>
    </subcellularLocation>
    <subcellularLocation>
        <location evidence="1">Membrane</location>
        <topology evidence="1">Multi-pass membrane protein</topology>
    </subcellularLocation>
</comment>
<dbReference type="PANTHER" id="PTHR21137">
    <property type="entry name" value="ODORANT RECEPTOR"/>
    <property type="match status" value="1"/>
</dbReference>
<dbReference type="GO" id="GO:0007165">
    <property type="term" value="P:signal transduction"/>
    <property type="evidence" value="ECO:0007669"/>
    <property type="project" value="UniProtKB-KW"/>
</dbReference>
<feature type="transmembrane region" description="Helical" evidence="9">
    <location>
        <begin position="197"/>
        <end position="221"/>
    </location>
</feature>
<keyword evidence="2 9" id="KW-0716">Sensory transduction</keyword>
<proteinExistence type="inferred from homology"/>
<evidence type="ECO:0000256" key="7">
    <source>
        <dbReference type="ARBA" id="ARBA00023170"/>
    </source>
</evidence>
<evidence type="ECO:0000256" key="4">
    <source>
        <dbReference type="ARBA" id="ARBA00022725"/>
    </source>
</evidence>
<evidence type="ECO:0000256" key="8">
    <source>
        <dbReference type="ARBA" id="ARBA00023224"/>
    </source>
</evidence>
<dbReference type="RefSeq" id="XP_028031179.1">
    <property type="nucleotide sequence ID" value="XM_028175378.1"/>
</dbReference>
<keyword evidence="10" id="KW-1185">Reference proteome</keyword>
<protein>
    <recommendedName>
        <fullName evidence="9">Odorant receptor</fullName>
    </recommendedName>
</protein>
<dbReference type="PANTHER" id="PTHR21137:SF44">
    <property type="entry name" value="ODORANT RECEPTOR 13A-RELATED"/>
    <property type="match status" value="1"/>
</dbReference>
<dbReference type="AlphaFoldDB" id="A0A6J2JSF2"/>
<evidence type="ECO:0000256" key="6">
    <source>
        <dbReference type="ARBA" id="ARBA00023136"/>
    </source>
</evidence>
<keyword evidence="7 9" id="KW-0675">Receptor</keyword>
<sequence>MDEHSHFETSLNKIKVLFKYSGMNLENTVTNTYEFLNHRWVYILNHAWTLAAVTFICIGISNGQNFIEMTCIAPCVAMTVLAVSKSFFHYINENAVKSLLENLIELEQLERTDFERTKSVQRTEIVATEKQLLNMVINVLYVLNCSMILVFDMTPLIIIAIKYWTTNKFVRLLPYLDIFVFVPYKFEYWVMAYILQIWAECIVLLFIGAADCLFFTCCTYIRIQFRLLQYDFERLTSSRRESDGLRDDEDFRETFTNLVKRHQGLIESSSILEMIYSKSTLSNFVLSSLVICLSAFNVTVVNDVTIVMTYLIFLVMSLMQVYFLCFFGDMLMSASEEVGNAVYNCSWYTEKASTGKDLLFTITRAQKPCELTAAHFAYVNLKAFMRVLSTAWSYFALLQTIYSR</sequence>
<dbReference type="GO" id="GO:0004984">
    <property type="term" value="F:olfactory receptor activity"/>
    <property type="evidence" value="ECO:0007669"/>
    <property type="project" value="InterPro"/>
</dbReference>
<feature type="transmembrane region" description="Helical" evidence="9">
    <location>
        <begin position="307"/>
        <end position="327"/>
    </location>
</feature>
<dbReference type="Proteomes" id="UP000504629">
    <property type="component" value="Unplaced"/>
</dbReference>
<feature type="transmembrane region" description="Helical" evidence="9">
    <location>
        <begin position="281"/>
        <end position="301"/>
    </location>
</feature>
<feature type="transmembrane region" description="Helical" evidence="9">
    <location>
        <begin position="72"/>
        <end position="91"/>
    </location>
</feature>
<dbReference type="Pfam" id="PF02949">
    <property type="entry name" value="7tm_6"/>
    <property type="match status" value="1"/>
</dbReference>
<evidence type="ECO:0000313" key="11">
    <source>
        <dbReference type="RefSeq" id="XP_028031179.1"/>
    </source>
</evidence>
<dbReference type="CTD" id="100127034"/>
<evidence type="ECO:0000256" key="5">
    <source>
        <dbReference type="ARBA" id="ARBA00022989"/>
    </source>
</evidence>
<dbReference type="OrthoDB" id="8185860at2759"/>
<keyword evidence="8 9" id="KW-0807">Transducer</keyword>
<dbReference type="GeneID" id="114243772"/>
<keyword evidence="5 9" id="KW-1133">Transmembrane helix</keyword>
<feature type="transmembrane region" description="Helical" evidence="9">
    <location>
        <begin position="139"/>
        <end position="160"/>
    </location>
</feature>
<feature type="transmembrane region" description="Helical" evidence="9">
    <location>
        <begin position="40"/>
        <end position="60"/>
    </location>
</feature>
<gene>
    <name evidence="11" type="primary">LOC114243772</name>
</gene>
<dbReference type="GO" id="GO:0005886">
    <property type="term" value="C:plasma membrane"/>
    <property type="evidence" value="ECO:0007669"/>
    <property type="project" value="UniProtKB-SubCell"/>
</dbReference>